<dbReference type="RefSeq" id="XP_009522215.1">
    <property type="nucleotide sequence ID" value="XM_009523920.1"/>
</dbReference>
<keyword evidence="4" id="KW-1185">Reference proteome</keyword>
<dbReference type="InParanoid" id="G4Z5R5"/>
<organism evidence="3 4">
    <name type="scientific">Phytophthora sojae (strain P6497)</name>
    <name type="common">Soybean stem and root rot agent</name>
    <name type="synonym">Phytophthora megasperma f. sp. glycines</name>
    <dbReference type="NCBI Taxonomy" id="1094619"/>
    <lineage>
        <taxon>Eukaryota</taxon>
        <taxon>Sar</taxon>
        <taxon>Stramenopiles</taxon>
        <taxon>Oomycota</taxon>
        <taxon>Peronosporomycetes</taxon>
        <taxon>Peronosporales</taxon>
        <taxon>Peronosporaceae</taxon>
        <taxon>Phytophthora</taxon>
    </lineage>
</organism>
<dbReference type="PROSITE" id="PS50879">
    <property type="entry name" value="RNASE_H_1"/>
    <property type="match status" value="1"/>
</dbReference>
<sequence length="226" mass="24166">MASDRYGDLQSHLADIFELDLSIVPSGVWALLDTKYALESEAARHNVRRVLRDSLQDCWRLGVVLTLHAIWKWRSGCRDPVEDMSAHRAMALLSGRLAQGYLTLRERALGSPAAPHIHQAARLAHAVLTAGGGTTPEYAAGALETSRFLLFFDGGSRGNPGPGGSGSVIIRIGGRDLSPVVMWMASVSYAAHSTTNNVAEYRGATSGPSASAGDEANGASCDWRQH</sequence>
<feature type="region of interest" description="Disordered" evidence="1">
    <location>
        <begin position="202"/>
        <end position="226"/>
    </location>
</feature>
<proteinExistence type="predicted"/>
<dbReference type="Gene3D" id="3.30.420.10">
    <property type="entry name" value="Ribonuclease H-like superfamily/Ribonuclease H"/>
    <property type="match status" value="1"/>
</dbReference>
<dbReference type="GO" id="GO:0003676">
    <property type="term" value="F:nucleic acid binding"/>
    <property type="evidence" value="ECO:0007669"/>
    <property type="project" value="InterPro"/>
</dbReference>
<evidence type="ECO:0000256" key="1">
    <source>
        <dbReference type="SAM" id="MobiDB-lite"/>
    </source>
</evidence>
<accession>G4Z5R5</accession>
<evidence type="ECO:0000313" key="3">
    <source>
        <dbReference type="EMBL" id="EGZ19498.1"/>
    </source>
</evidence>
<evidence type="ECO:0000259" key="2">
    <source>
        <dbReference type="PROSITE" id="PS50879"/>
    </source>
</evidence>
<dbReference type="AlphaFoldDB" id="G4Z5R5"/>
<dbReference type="InterPro" id="IPR002156">
    <property type="entry name" value="RNaseH_domain"/>
</dbReference>
<gene>
    <name evidence="3" type="ORF">PHYSODRAFT_489050</name>
</gene>
<dbReference type="EMBL" id="JH159153">
    <property type="protein sequence ID" value="EGZ19498.1"/>
    <property type="molecule type" value="Genomic_DNA"/>
</dbReference>
<dbReference type="InterPro" id="IPR012337">
    <property type="entry name" value="RNaseH-like_sf"/>
</dbReference>
<evidence type="ECO:0000313" key="4">
    <source>
        <dbReference type="Proteomes" id="UP000002640"/>
    </source>
</evidence>
<dbReference type="GeneID" id="20656376"/>
<protein>
    <recommendedName>
        <fullName evidence="2">RNase H type-1 domain-containing protein</fullName>
    </recommendedName>
</protein>
<dbReference type="Proteomes" id="UP000002640">
    <property type="component" value="Unassembled WGS sequence"/>
</dbReference>
<dbReference type="STRING" id="1094619.G4Z5R5"/>
<reference evidence="3 4" key="1">
    <citation type="journal article" date="2006" name="Science">
        <title>Phytophthora genome sequences uncover evolutionary origins and mechanisms of pathogenesis.</title>
        <authorList>
            <person name="Tyler B.M."/>
            <person name="Tripathy S."/>
            <person name="Zhang X."/>
            <person name="Dehal P."/>
            <person name="Jiang R.H."/>
            <person name="Aerts A."/>
            <person name="Arredondo F.D."/>
            <person name="Baxter L."/>
            <person name="Bensasson D."/>
            <person name="Beynon J.L."/>
            <person name="Chapman J."/>
            <person name="Damasceno C.M."/>
            <person name="Dorrance A.E."/>
            <person name="Dou D."/>
            <person name="Dickerman A.W."/>
            <person name="Dubchak I.L."/>
            <person name="Garbelotto M."/>
            <person name="Gijzen M."/>
            <person name="Gordon S.G."/>
            <person name="Govers F."/>
            <person name="Grunwald N.J."/>
            <person name="Huang W."/>
            <person name="Ivors K.L."/>
            <person name="Jones R.W."/>
            <person name="Kamoun S."/>
            <person name="Krampis K."/>
            <person name="Lamour K.H."/>
            <person name="Lee M.K."/>
            <person name="McDonald W.H."/>
            <person name="Medina M."/>
            <person name="Meijer H.J."/>
            <person name="Nordberg E.K."/>
            <person name="Maclean D.J."/>
            <person name="Ospina-Giraldo M.D."/>
            <person name="Morris P.F."/>
            <person name="Phuntumart V."/>
            <person name="Putnam N.H."/>
            <person name="Rash S."/>
            <person name="Rose J.K."/>
            <person name="Sakihama Y."/>
            <person name="Salamov A.A."/>
            <person name="Savidor A."/>
            <person name="Scheuring C.F."/>
            <person name="Smith B.M."/>
            <person name="Sobral B.W."/>
            <person name="Terry A."/>
            <person name="Torto-Alalibo T.A."/>
            <person name="Win J."/>
            <person name="Xu Z."/>
            <person name="Zhang H."/>
            <person name="Grigoriev I.V."/>
            <person name="Rokhsar D.S."/>
            <person name="Boore J.L."/>
        </authorList>
    </citation>
    <scope>NUCLEOTIDE SEQUENCE [LARGE SCALE GENOMIC DNA]</scope>
    <source>
        <strain evidence="3 4">P6497</strain>
    </source>
</reference>
<dbReference type="InterPro" id="IPR036397">
    <property type="entry name" value="RNaseH_sf"/>
</dbReference>
<name>G4Z5R5_PHYSP</name>
<dbReference type="KEGG" id="psoj:PHYSODRAFT_489050"/>
<dbReference type="SUPFAM" id="SSF53098">
    <property type="entry name" value="Ribonuclease H-like"/>
    <property type="match status" value="1"/>
</dbReference>
<dbReference type="GO" id="GO:0004523">
    <property type="term" value="F:RNA-DNA hybrid ribonuclease activity"/>
    <property type="evidence" value="ECO:0007669"/>
    <property type="project" value="InterPro"/>
</dbReference>
<feature type="domain" description="RNase H type-1" evidence="2">
    <location>
        <begin position="144"/>
        <end position="226"/>
    </location>
</feature>